<dbReference type="Gene3D" id="1.20.1440.120">
    <property type="entry name" value="Recombination protein O, C-terminal domain"/>
    <property type="match status" value="1"/>
</dbReference>
<comment type="function">
    <text evidence="7">Involved in DNA repair and RecF pathway recombination.</text>
</comment>
<evidence type="ECO:0000313" key="10">
    <source>
        <dbReference type="EMBL" id="MFE4105294.1"/>
    </source>
</evidence>
<dbReference type="PANTHER" id="PTHR33991">
    <property type="entry name" value="DNA REPAIR PROTEIN RECO"/>
    <property type="match status" value="1"/>
</dbReference>
<sequence length="324" mass="35550">MSRTYKATGINLKGSPLGESDRLLTILTQEQGLVRVVAPGARKHNSRLAGRSGLFVINQLLLAKGKSLDRISQAETVRSFPGLSSNLTKLTASQYLAELTLYQALSEQPQESLFCLLTEHLERLEQATAAAVLPCLAQATFHLLALAGIAPQVHLCCITQEPIVPDLLDPDWQVGFSLSAGGTVRMTELDGLGDRVESSQQKSTPQTQKQPVEEKIVRSSVAAMSTSRRVPSGRGSSSRQRKVDQVFRLNALELALFQQLSQPQLLVVQPMAVALPAAVTTSPHHLWYRIERFLRHYAQYHLDRSIRSASLIDACFSSPSPSFN</sequence>
<evidence type="ECO:0000256" key="2">
    <source>
        <dbReference type="ARBA" id="ARBA00021310"/>
    </source>
</evidence>
<evidence type="ECO:0000256" key="8">
    <source>
        <dbReference type="SAM" id="MobiDB-lite"/>
    </source>
</evidence>
<dbReference type="Pfam" id="PF11967">
    <property type="entry name" value="RecO_N"/>
    <property type="match status" value="1"/>
</dbReference>
<keyword evidence="11" id="KW-1185">Reference proteome</keyword>
<dbReference type="HAMAP" id="MF_00201">
    <property type="entry name" value="RecO"/>
    <property type="match status" value="1"/>
</dbReference>
<comment type="similarity">
    <text evidence="1 7">Belongs to the RecO family.</text>
</comment>
<evidence type="ECO:0000256" key="5">
    <source>
        <dbReference type="ARBA" id="ARBA00023204"/>
    </source>
</evidence>
<dbReference type="PANTHER" id="PTHR33991:SF1">
    <property type="entry name" value="DNA REPAIR PROTEIN RECO"/>
    <property type="match status" value="1"/>
</dbReference>
<dbReference type="InterPro" id="IPR003717">
    <property type="entry name" value="RecO"/>
</dbReference>
<feature type="region of interest" description="Disordered" evidence="8">
    <location>
        <begin position="194"/>
        <end position="241"/>
    </location>
</feature>
<keyword evidence="4 7" id="KW-0233">DNA recombination</keyword>
<dbReference type="InterPro" id="IPR042242">
    <property type="entry name" value="RecO_C"/>
</dbReference>
<dbReference type="RefSeq" id="WP_377961583.1">
    <property type="nucleotide sequence ID" value="NZ_JBHZOL010000021.1"/>
</dbReference>
<comment type="caution">
    <text evidence="10">The sequence shown here is derived from an EMBL/GenBank/DDBJ whole genome shotgun (WGS) entry which is preliminary data.</text>
</comment>
<dbReference type="Gene3D" id="2.40.50.140">
    <property type="entry name" value="Nucleic acid-binding proteins"/>
    <property type="match status" value="1"/>
</dbReference>
<keyword evidence="3 7" id="KW-0227">DNA damage</keyword>
<protein>
    <recommendedName>
        <fullName evidence="2 7">DNA repair protein RecO</fullName>
    </recommendedName>
    <alternativeName>
        <fullName evidence="6 7">Recombination protein O</fullName>
    </alternativeName>
</protein>
<gene>
    <name evidence="7 10" type="primary">recO</name>
    <name evidence="10" type="ORF">ACFVKH_03325</name>
</gene>
<dbReference type="InterPro" id="IPR022572">
    <property type="entry name" value="DNA_rep/recomb_RecO_N"/>
</dbReference>
<dbReference type="Proteomes" id="UP001600165">
    <property type="component" value="Unassembled WGS sequence"/>
</dbReference>
<name>A0ABW6ID15_9CYAN</name>
<keyword evidence="5 7" id="KW-0234">DNA repair</keyword>
<dbReference type="EMBL" id="JBHZOL010000021">
    <property type="protein sequence ID" value="MFE4105294.1"/>
    <property type="molecule type" value="Genomic_DNA"/>
</dbReference>
<evidence type="ECO:0000256" key="1">
    <source>
        <dbReference type="ARBA" id="ARBA00007452"/>
    </source>
</evidence>
<dbReference type="SUPFAM" id="SSF57863">
    <property type="entry name" value="ArfGap/RecO-like zinc finger"/>
    <property type="match status" value="1"/>
</dbReference>
<evidence type="ECO:0000256" key="3">
    <source>
        <dbReference type="ARBA" id="ARBA00022763"/>
    </source>
</evidence>
<accession>A0ABW6ID15</accession>
<proteinExistence type="inferred from homology"/>
<dbReference type="InterPro" id="IPR037278">
    <property type="entry name" value="ARFGAP/RecO"/>
</dbReference>
<evidence type="ECO:0000259" key="9">
    <source>
        <dbReference type="Pfam" id="PF11967"/>
    </source>
</evidence>
<dbReference type="SUPFAM" id="SSF50249">
    <property type="entry name" value="Nucleic acid-binding proteins"/>
    <property type="match status" value="1"/>
</dbReference>
<dbReference type="Pfam" id="PF02565">
    <property type="entry name" value="RecO_C"/>
    <property type="match status" value="1"/>
</dbReference>
<feature type="compositionally biased region" description="Low complexity" evidence="8">
    <location>
        <begin position="198"/>
        <end position="210"/>
    </location>
</feature>
<evidence type="ECO:0000256" key="7">
    <source>
        <dbReference type="HAMAP-Rule" id="MF_00201"/>
    </source>
</evidence>
<feature type="compositionally biased region" description="Low complexity" evidence="8">
    <location>
        <begin position="225"/>
        <end position="238"/>
    </location>
</feature>
<evidence type="ECO:0000313" key="11">
    <source>
        <dbReference type="Proteomes" id="UP001600165"/>
    </source>
</evidence>
<feature type="domain" description="DNA replication/recombination mediator RecO N-terminal" evidence="9">
    <location>
        <begin position="1"/>
        <end position="80"/>
    </location>
</feature>
<evidence type="ECO:0000256" key="4">
    <source>
        <dbReference type="ARBA" id="ARBA00023172"/>
    </source>
</evidence>
<dbReference type="InterPro" id="IPR012340">
    <property type="entry name" value="NA-bd_OB-fold"/>
</dbReference>
<evidence type="ECO:0000256" key="6">
    <source>
        <dbReference type="ARBA" id="ARBA00033409"/>
    </source>
</evidence>
<organism evidence="10 11">
    <name type="scientific">Almyronema epifaneia S1</name>
    <dbReference type="NCBI Taxonomy" id="2991925"/>
    <lineage>
        <taxon>Bacteria</taxon>
        <taxon>Bacillati</taxon>
        <taxon>Cyanobacteriota</taxon>
        <taxon>Cyanophyceae</taxon>
        <taxon>Nodosilineales</taxon>
        <taxon>Nodosilineaceae</taxon>
        <taxon>Almyronema</taxon>
        <taxon>Almyronema epifaneia</taxon>
    </lineage>
</organism>
<reference evidence="10 11" key="1">
    <citation type="submission" date="2024-10" db="EMBL/GenBank/DDBJ databases">
        <authorList>
            <person name="Ratan Roy A."/>
            <person name="Morales Sandoval P.H."/>
            <person name="De Los Santos Villalobos S."/>
            <person name="Chakraborty S."/>
            <person name="Mukherjee J."/>
        </authorList>
    </citation>
    <scope>NUCLEOTIDE SEQUENCE [LARGE SCALE GENOMIC DNA]</scope>
    <source>
        <strain evidence="10 11">S1</strain>
    </source>
</reference>
<dbReference type="NCBIfam" id="TIGR00613">
    <property type="entry name" value="reco"/>
    <property type="match status" value="1"/>
</dbReference>